<dbReference type="EMBL" id="OX465085">
    <property type="protein sequence ID" value="CAI9302880.1"/>
    <property type="molecule type" value="Genomic_DNA"/>
</dbReference>
<protein>
    <submittedName>
        <fullName evidence="1">Uncharacterized protein</fullName>
    </submittedName>
</protein>
<proteinExistence type="predicted"/>
<sequence>MHEPNITLPSYQSTKAKRIVQEDEPNDDDIMVSFSDLQLNPDEDSVLNGMIMSEMNYLLMSQEIHLLILKLRDVSKEGHDLFVQQLTKMKEYVDLKMAEIKLEMATEVEKMEKKYTLLHRKVDVIATAITKLVEFNIDYSTKLEEKSEKDSRVFVKLEEFLSSIKESILKVDLLNSSLFLKSQSLNWFEY</sequence>
<dbReference type="AlphaFoldDB" id="A0AA36A1N6"/>
<reference evidence="1" key="1">
    <citation type="submission" date="2023-04" db="EMBL/GenBank/DDBJ databases">
        <authorList>
            <person name="Vijverberg K."/>
            <person name="Xiong W."/>
            <person name="Schranz E."/>
        </authorList>
    </citation>
    <scope>NUCLEOTIDE SEQUENCE</scope>
</reference>
<evidence type="ECO:0000313" key="2">
    <source>
        <dbReference type="Proteomes" id="UP001177003"/>
    </source>
</evidence>
<dbReference type="Proteomes" id="UP001177003">
    <property type="component" value="Chromosome 9"/>
</dbReference>
<evidence type="ECO:0000313" key="1">
    <source>
        <dbReference type="EMBL" id="CAI9302880.1"/>
    </source>
</evidence>
<organism evidence="1 2">
    <name type="scientific">Lactuca saligna</name>
    <name type="common">Willowleaf lettuce</name>
    <dbReference type="NCBI Taxonomy" id="75948"/>
    <lineage>
        <taxon>Eukaryota</taxon>
        <taxon>Viridiplantae</taxon>
        <taxon>Streptophyta</taxon>
        <taxon>Embryophyta</taxon>
        <taxon>Tracheophyta</taxon>
        <taxon>Spermatophyta</taxon>
        <taxon>Magnoliopsida</taxon>
        <taxon>eudicotyledons</taxon>
        <taxon>Gunneridae</taxon>
        <taxon>Pentapetalae</taxon>
        <taxon>asterids</taxon>
        <taxon>campanulids</taxon>
        <taxon>Asterales</taxon>
        <taxon>Asteraceae</taxon>
        <taxon>Cichorioideae</taxon>
        <taxon>Cichorieae</taxon>
        <taxon>Lactucinae</taxon>
        <taxon>Lactuca</taxon>
    </lineage>
</organism>
<keyword evidence="2" id="KW-1185">Reference proteome</keyword>
<name>A0AA36A1N6_LACSI</name>
<gene>
    <name evidence="1" type="ORF">LSALG_LOCUS41345</name>
</gene>
<accession>A0AA36A1N6</accession>